<organism evidence="3">
    <name type="scientific">Grammatophora oceanica</name>
    <dbReference type="NCBI Taxonomy" id="210454"/>
    <lineage>
        <taxon>Eukaryota</taxon>
        <taxon>Sar</taxon>
        <taxon>Stramenopiles</taxon>
        <taxon>Ochrophyta</taxon>
        <taxon>Bacillariophyta</taxon>
        <taxon>Fragilariophyceae</taxon>
        <taxon>Fragilariophycidae</taxon>
        <taxon>Rhabdonematales</taxon>
        <taxon>Grammatophoraceae</taxon>
        <taxon>Grammatophora</taxon>
    </lineage>
</organism>
<feature type="region of interest" description="Disordered" evidence="1">
    <location>
        <begin position="20"/>
        <end position="98"/>
    </location>
</feature>
<accession>A0A7S1YMU4</accession>
<evidence type="ECO:0000256" key="2">
    <source>
        <dbReference type="SAM" id="SignalP"/>
    </source>
</evidence>
<feature type="signal peptide" evidence="2">
    <location>
        <begin position="1"/>
        <end position="18"/>
    </location>
</feature>
<evidence type="ECO:0000256" key="1">
    <source>
        <dbReference type="SAM" id="MobiDB-lite"/>
    </source>
</evidence>
<dbReference type="EMBL" id="HBGK01050871">
    <property type="protein sequence ID" value="CAD9310980.1"/>
    <property type="molecule type" value="Transcribed_RNA"/>
</dbReference>
<sequence length="98" mass="10428">MEHGVGVTLFMSALLVKALGKAASSGSSTTSPSTKRPPVSQQTAGERPEEQGSALSRNNKTGGDNNNSKPGFLHARWNRQKKLTSRESIDMELGTVTD</sequence>
<name>A0A7S1YMU4_9STRA</name>
<keyword evidence="2" id="KW-0732">Signal</keyword>
<dbReference type="AlphaFoldDB" id="A0A7S1YMU4"/>
<feature type="chain" id="PRO_5031024438" evidence="2">
    <location>
        <begin position="19"/>
        <end position="98"/>
    </location>
</feature>
<gene>
    <name evidence="3" type="ORF">GOCE00092_LOCUS26778</name>
</gene>
<evidence type="ECO:0000313" key="3">
    <source>
        <dbReference type="EMBL" id="CAD9310980.1"/>
    </source>
</evidence>
<feature type="compositionally biased region" description="Low complexity" evidence="1">
    <location>
        <begin position="20"/>
        <end position="40"/>
    </location>
</feature>
<protein>
    <submittedName>
        <fullName evidence="3">Uncharacterized protein</fullName>
    </submittedName>
</protein>
<proteinExistence type="predicted"/>
<feature type="compositionally biased region" description="Polar residues" evidence="1">
    <location>
        <begin position="53"/>
        <end position="69"/>
    </location>
</feature>
<reference evidence="3" key="1">
    <citation type="submission" date="2021-01" db="EMBL/GenBank/DDBJ databases">
        <authorList>
            <person name="Corre E."/>
            <person name="Pelletier E."/>
            <person name="Niang G."/>
            <person name="Scheremetjew M."/>
            <person name="Finn R."/>
            <person name="Kale V."/>
            <person name="Holt S."/>
            <person name="Cochrane G."/>
            <person name="Meng A."/>
            <person name="Brown T."/>
            <person name="Cohen L."/>
        </authorList>
    </citation>
    <scope>NUCLEOTIDE SEQUENCE</scope>
    <source>
        <strain evidence="3">CCMP 410</strain>
    </source>
</reference>